<protein>
    <submittedName>
        <fullName evidence="2">Uncharacterized protein</fullName>
    </submittedName>
</protein>
<feature type="coiled-coil region" evidence="1">
    <location>
        <begin position="18"/>
        <end position="45"/>
    </location>
</feature>
<dbReference type="RefSeq" id="WP_268061430.1">
    <property type="nucleotide sequence ID" value="NZ_JAPQFJ010000009.1"/>
</dbReference>
<dbReference type="EMBL" id="JAPQFJ010000009">
    <property type="protein sequence ID" value="MCY6959008.1"/>
    <property type="molecule type" value="Genomic_DNA"/>
</dbReference>
<keyword evidence="1" id="KW-0175">Coiled coil</keyword>
<sequence>MSKFIKNNFFKAISSLVKSEEKDSSKNLESDKKEVNQEVSFQNSKIPKKIWKKEYNPLRKIVLWGWDGDDNPSFVIFYGKHEFKNIESGRESIDNILEDDVKYTSYAIFKGQEGHLPSFQAIKIIEESGYGYNRNKDNSPEMYFKKGIKYDWYWNVDKKYLVKEFKNLEPEDQVVFPYFVSQSHEEYVEKIEKQGIKFSDFRLAKNPNEVLKLNEQFTKYYEIINDMMSYDNLYIRRKRLNELLNMNPPKEVYNLLLNIGSTELISGLFLELARRNNPILIEEAKTLIESKIKWAEDNYIKGVKRCANIYLNALDKKLKADRIEWIRKSLSDMDLNIIKINGKDIPSDKIIEGSAYRKYAVSGFLMDYYGTYDYEQGKYVEYEAPKRYKEGKYTDGRILKLIDFKNTIQESEIYGLADVIGKIAYYLDAPRLTYYFKGSARTKQLKYFHRYIRRIINSYAESDPDKFMEAMKQLLTSYTEHDYVCKFHGNFQFNEFIKYYLYYDFKEKPPVGWDNWYEREIWMSNDQLMRLEGRYEFMKEIWDNHLDVVVDIAIKSKVNQIVKACYYILKDSPNRDAFIENMSYKQLINLTLVPYKPLAEMFRNILEDKLNNLNTFEAELMISLIGCPDKKMQELAMEFFNRTQGLFSPSDTADLLFLDNIDKWKDLFKQNLFSLEKEQYVEFIRYIINNANKFKEAEINLPENIRNMLSMSTDQIKHISNIEKTTLLIELISLLIQGKKVSEWMETFIEEIIFAFSYEELESLLKDITIEPAKSSISSRNRQVISVLESIKNRKLLSDSEIISILETGTSKMIKMLFSIITQNTEELNNRFSTLLIMLESEVTVLNKKVEEIFDNMPQEKQKKLHGIIIDSPVFRTYSFGLEKLNEIYGDLIPEEFIIQMLEHTSPDVKAYISDKTNEILDNLGNGNEKIFMYYIKTLLLLPNRISKSKERVYKTIPRFVNKHKDKLEEVENMLLDIGGSNIIMDSERALIVLAKIRGEVM</sequence>
<organism evidence="2 3">
    <name type="scientific">Clostridium brassicae</name>
    <dbReference type="NCBI Taxonomy" id="2999072"/>
    <lineage>
        <taxon>Bacteria</taxon>
        <taxon>Bacillati</taxon>
        <taxon>Bacillota</taxon>
        <taxon>Clostridia</taxon>
        <taxon>Eubacteriales</taxon>
        <taxon>Clostridiaceae</taxon>
        <taxon>Clostridium</taxon>
    </lineage>
</organism>
<comment type="caution">
    <text evidence="2">The sequence shown here is derived from an EMBL/GenBank/DDBJ whole genome shotgun (WGS) entry which is preliminary data.</text>
</comment>
<gene>
    <name evidence="2" type="ORF">OW729_10370</name>
</gene>
<keyword evidence="3" id="KW-1185">Reference proteome</keyword>
<proteinExistence type="predicted"/>
<accession>A0ABT4D9M2</accession>
<evidence type="ECO:0000313" key="2">
    <source>
        <dbReference type="EMBL" id="MCY6959008.1"/>
    </source>
</evidence>
<dbReference type="Proteomes" id="UP001144612">
    <property type="component" value="Unassembled WGS sequence"/>
</dbReference>
<evidence type="ECO:0000313" key="3">
    <source>
        <dbReference type="Proteomes" id="UP001144612"/>
    </source>
</evidence>
<evidence type="ECO:0000256" key="1">
    <source>
        <dbReference type="SAM" id="Coils"/>
    </source>
</evidence>
<name>A0ABT4D9M2_9CLOT</name>
<reference evidence="2" key="1">
    <citation type="submission" date="2022-12" db="EMBL/GenBank/DDBJ databases">
        <title>Clostridium sp. nov., isolated from industrial wastewater.</title>
        <authorList>
            <person name="Jiayan W."/>
        </authorList>
    </citation>
    <scope>NUCLEOTIDE SEQUENCE</scope>
    <source>
        <strain evidence="2">ZC22-4</strain>
    </source>
</reference>